<gene>
    <name evidence="3" type="ORF">V8P97_04080</name>
</gene>
<evidence type="ECO:0000313" key="4">
    <source>
        <dbReference type="Proteomes" id="UP001373159"/>
    </source>
</evidence>
<name>A0ABU8ZN25_9BIFI</name>
<dbReference type="EMBL" id="JBANBB010000001">
    <property type="protein sequence ID" value="MEK0306646.1"/>
    <property type="molecule type" value="Genomic_DNA"/>
</dbReference>
<dbReference type="InterPro" id="IPR039445">
    <property type="entry name" value="DauR-like_HTH"/>
</dbReference>
<keyword evidence="4" id="KW-1185">Reference proteome</keyword>
<dbReference type="InterPro" id="IPR039446">
    <property type="entry name" value="DauR-like"/>
</dbReference>
<comment type="caution">
    <text evidence="3">The sequence shown here is derived from an EMBL/GenBank/DDBJ whole genome shotgun (WGS) entry which is preliminary data.</text>
</comment>
<proteinExistence type="predicted"/>
<evidence type="ECO:0000259" key="2">
    <source>
        <dbReference type="Pfam" id="PF13309"/>
    </source>
</evidence>
<evidence type="ECO:0000259" key="1">
    <source>
        <dbReference type="Pfam" id="PF08348"/>
    </source>
</evidence>
<protein>
    <submittedName>
        <fullName evidence="3">PAS domain-containing protein</fullName>
    </submittedName>
</protein>
<evidence type="ECO:0000313" key="3">
    <source>
        <dbReference type="EMBL" id="MEK0306646.1"/>
    </source>
</evidence>
<dbReference type="Proteomes" id="UP001373159">
    <property type="component" value="Unassembled WGS sequence"/>
</dbReference>
<feature type="domain" description="YheO-like" evidence="1">
    <location>
        <begin position="8"/>
        <end position="120"/>
    </location>
</feature>
<dbReference type="Pfam" id="PF08348">
    <property type="entry name" value="PAS_6"/>
    <property type="match status" value="1"/>
</dbReference>
<reference evidence="3 4" key="1">
    <citation type="submission" date="2024-02" db="EMBL/GenBank/DDBJ databases">
        <title>Bifidobacterium honeyensis sp. nov., isolated from the comb honey.</title>
        <authorList>
            <person name="Liu W."/>
            <person name="Li Y."/>
        </authorList>
    </citation>
    <scope>NUCLEOTIDE SEQUENCE [LARGE SCALE GENOMIC DNA]</scope>
    <source>
        <strain evidence="3 4">IMAU50988</strain>
    </source>
</reference>
<dbReference type="PANTHER" id="PTHR35568">
    <property type="entry name" value="TRANSCRIPTIONAL REGULATOR DAUR"/>
    <property type="match status" value="1"/>
</dbReference>
<feature type="domain" description="Transcriptional regulator DauR-like HTH" evidence="2">
    <location>
        <begin position="152"/>
        <end position="212"/>
    </location>
</feature>
<dbReference type="RefSeq" id="WP_340469189.1">
    <property type="nucleotide sequence ID" value="NZ_JBANBB010000001.1"/>
</dbReference>
<dbReference type="InterPro" id="IPR013559">
    <property type="entry name" value="YheO"/>
</dbReference>
<organism evidence="3 4">
    <name type="scientific">Bifidobacterium favimelis</name>
    <dbReference type="NCBI Taxonomy" id="3122979"/>
    <lineage>
        <taxon>Bacteria</taxon>
        <taxon>Bacillati</taxon>
        <taxon>Actinomycetota</taxon>
        <taxon>Actinomycetes</taxon>
        <taxon>Bifidobacteriales</taxon>
        <taxon>Bifidobacteriaceae</taxon>
        <taxon>Bifidobacterium</taxon>
    </lineage>
</organism>
<sequence>MHFRVDRLDEVFPFAEFVADAFGPLAEIVVHDITRPEHSIVFIRNGQLSGRAKGDGVTVETLKLASQARDTDLDFVSDYPGVELNDHQFRVSAYFLRNHQEKLIGLFCVNVNITDLGMAAKVLQTFIETRVEDLPSPDLVMKPVTEDSEDLIRRKVRQAVKTVGTPVDDLDIGQRLVVIQKVKEQGVFMIKGAVRVVASELDISAPTLYRYLQRLR</sequence>
<dbReference type="Pfam" id="PF13309">
    <property type="entry name" value="HTH_22"/>
    <property type="match status" value="1"/>
</dbReference>
<accession>A0ABU8ZN25</accession>
<dbReference type="PANTHER" id="PTHR35568:SF1">
    <property type="entry name" value="TRANSCRIPTIONAL REGULATOR DAUR"/>
    <property type="match status" value="1"/>
</dbReference>